<keyword evidence="6" id="KW-1185">Reference proteome</keyword>
<dbReference type="Proteomes" id="UP001162881">
    <property type="component" value="Unassembled WGS sequence"/>
</dbReference>
<accession>A0ABT0BIT3</accession>
<comment type="caution">
    <text evidence="5">The sequence shown here is derived from an EMBL/GenBank/DDBJ whole genome shotgun (WGS) entry which is preliminary data.</text>
</comment>
<dbReference type="InterPro" id="IPR029058">
    <property type="entry name" value="AB_hydrolase_fold"/>
</dbReference>
<sequence>MSARRALLALTGVLALGAGASTSAEDTAGPYVQTADGTLEGVIASDGRATFLAIPFAAPPTGTRRWAPPVPPARWSGVRPAKTPAPACMQIDYGWNHAAAANQSEDCLYLDVTTPTLHPAAPLPVMVWVHGGGNRGGSGAGTVQSPLVARGVVLVSVQYRLSALGFLSHKALGPHSGNYGLMDQQAALRWVRANIARFGGDPANVTLFGESAGAQDVGLQLLAPGARGLFAKAIEQSGTPGFGLPPRSLAQNEALGAQIARAAGAPPR</sequence>
<dbReference type="EMBL" id="JALHLF010000181">
    <property type="protein sequence ID" value="MCJ2184961.1"/>
    <property type="molecule type" value="Genomic_DNA"/>
</dbReference>
<dbReference type="PROSITE" id="PS00122">
    <property type="entry name" value="CARBOXYLESTERASE_B_1"/>
    <property type="match status" value="1"/>
</dbReference>
<keyword evidence="2 3" id="KW-0378">Hydrolase</keyword>
<comment type="similarity">
    <text evidence="1 3">Belongs to the type-B carboxylesterase/lipase family.</text>
</comment>
<dbReference type="InterPro" id="IPR019826">
    <property type="entry name" value="Carboxylesterase_B_AS"/>
</dbReference>
<dbReference type="InterPro" id="IPR050309">
    <property type="entry name" value="Type-B_Carboxylest/Lipase"/>
</dbReference>
<keyword evidence="3" id="KW-0732">Signal</keyword>
<dbReference type="PROSITE" id="PS51318">
    <property type="entry name" value="TAT"/>
    <property type="match status" value="1"/>
</dbReference>
<dbReference type="Pfam" id="PF00135">
    <property type="entry name" value="COesterase"/>
    <property type="match status" value="1"/>
</dbReference>
<dbReference type="Gene3D" id="3.40.50.1820">
    <property type="entry name" value="alpha/beta hydrolase"/>
    <property type="match status" value="1"/>
</dbReference>
<proteinExistence type="inferred from homology"/>
<dbReference type="InterPro" id="IPR002018">
    <property type="entry name" value="CarbesteraseB"/>
</dbReference>
<gene>
    <name evidence="5" type="ORF">MTR62_20050</name>
</gene>
<feature type="signal peptide" evidence="3">
    <location>
        <begin position="1"/>
        <end position="24"/>
    </location>
</feature>
<evidence type="ECO:0000313" key="6">
    <source>
        <dbReference type="Proteomes" id="UP001162881"/>
    </source>
</evidence>
<organism evidence="5 6">
    <name type="scientific">Novosphingobium organovorum</name>
    <dbReference type="NCBI Taxonomy" id="2930092"/>
    <lineage>
        <taxon>Bacteria</taxon>
        <taxon>Pseudomonadati</taxon>
        <taxon>Pseudomonadota</taxon>
        <taxon>Alphaproteobacteria</taxon>
        <taxon>Sphingomonadales</taxon>
        <taxon>Sphingomonadaceae</taxon>
        <taxon>Novosphingobium</taxon>
    </lineage>
</organism>
<evidence type="ECO:0000256" key="1">
    <source>
        <dbReference type="ARBA" id="ARBA00005964"/>
    </source>
</evidence>
<protein>
    <recommendedName>
        <fullName evidence="3">Carboxylic ester hydrolase</fullName>
        <ecNumber evidence="3">3.1.1.-</ecNumber>
    </recommendedName>
</protein>
<reference evidence="5" key="1">
    <citation type="submission" date="2022-03" db="EMBL/GenBank/DDBJ databases">
        <title>Identification of a novel bacterium isolated from mangrove sediments.</title>
        <authorList>
            <person name="Pan X."/>
        </authorList>
    </citation>
    <scope>NUCLEOTIDE SEQUENCE</scope>
    <source>
        <strain evidence="5">B1949</strain>
    </source>
</reference>
<evidence type="ECO:0000259" key="4">
    <source>
        <dbReference type="Pfam" id="PF00135"/>
    </source>
</evidence>
<feature type="domain" description="Carboxylesterase type B" evidence="4">
    <location>
        <begin position="30"/>
        <end position="240"/>
    </location>
</feature>
<evidence type="ECO:0000313" key="5">
    <source>
        <dbReference type="EMBL" id="MCJ2184961.1"/>
    </source>
</evidence>
<feature type="chain" id="PRO_5045005687" description="Carboxylic ester hydrolase" evidence="3">
    <location>
        <begin position="25"/>
        <end position="268"/>
    </location>
</feature>
<name>A0ABT0BIT3_9SPHN</name>
<dbReference type="SUPFAM" id="SSF53474">
    <property type="entry name" value="alpha/beta-Hydrolases"/>
    <property type="match status" value="1"/>
</dbReference>
<dbReference type="PANTHER" id="PTHR11559">
    <property type="entry name" value="CARBOXYLESTERASE"/>
    <property type="match status" value="1"/>
</dbReference>
<dbReference type="InterPro" id="IPR006311">
    <property type="entry name" value="TAT_signal"/>
</dbReference>
<evidence type="ECO:0000256" key="3">
    <source>
        <dbReference type="RuleBase" id="RU361235"/>
    </source>
</evidence>
<dbReference type="RefSeq" id="WP_244024278.1">
    <property type="nucleotide sequence ID" value="NZ_JALHLF010000181.1"/>
</dbReference>
<dbReference type="EC" id="3.1.1.-" evidence="3"/>
<feature type="non-terminal residue" evidence="5">
    <location>
        <position position="268"/>
    </location>
</feature>
<evidence type="ECO:0000256" key="2">
    <source>
        <dbReference type="ARBA" id="ARBA00022801"/>
    </source>
</evidence>